<evidence type="ECO:0000313" key="5">
    <source>
        <dbReference type="Proteomes" id="UP000002572"/>
    </source>
</evidence>
<dbReference type="Proteomes" id="UP000002572">
    <property type="component" value="Chromosome"/>
</dbReference>
<dbReference type="InterPro" id="IPR006059">
    <property type="entry name" value="SBP"/>
</dbReference>
<dbReference type="PANTHER" id="PTHR30006">
    <property type="entry name" value="THIAMINE-BINDING PERIPLASMIC PROTEIN-RELATED"/>
    <property type="match status" value="1"/>
</dbReference>
<keyword evidence="3" id="KW-0408">Iron</keyword>
<protein>
    <submittedName>
        <fullName evidence="4">Extracellular solute-binding protein family 1</fullName>
    </submittedName>
</protein>
<dbReference type="PANTHER" id="PTHR30006:SF15">
    <property type="entry name" value="IRON-UTILIZATION PERIPLASMIC PROTEIN"/>
    <property type="match status" value="1"/>
</dbReference>
<keyword evidence="5" id="KW-1185">Reference proteome</keyword>
<dbReference type="GO" id="GO:0030288">
    <property type="term" value="C:outer membrane-bounded periplasmic space"/>
    <property type="evidence" value="ECO:0007669"/>
    <property type="project" value="TreeGrafter"/>
</dbReference>
<dbReference type="Gene3D" id="3.40.190.10">
    <property type="entry name" value="Periplasmic binding protein-like II"/>
    <property type="match status" value="2"/>
</dbReference>
<evidence type="ECO:0000313" key="4">
    <source>
        <dbReference type="EMBL" id="ADU66810.1"/>
    </source>
</evidence>
<dbReference type="EMBL" id="CP002432">
    <property type="protein sequence ID" value="ADU66810.1"/>
    <property type="molecule type" value="Genomic_DNA"/>
</dbReference>
<dbReference type="GO" id="GO:0046872">
    <property type="term" value="F:metal ion binding"/>
    <property type="evidence" value="ECO:0007669"/>
    <property type="project" value="UniProtKB-KW"/>
</dbReference>
<organism evidence="4 5">
    <name type="scientific">Desulfurispirillum indicum (strain ATCC BAA-1389 / DSM 22839 / S5)</name>
    <dbReference type="NCBI Taxonomy" id="653733"/>
    <lineage>
        <taxon>Bacteria</taxon>
        <taxon>Pseudomonadati</taxon>
        <taxon>Chrysiogenota</taxon>
        <taxon>Chrysiogenia</taxon>
        <taxon>Chrysiogenales</taxon>
        <taxon>Chrysiogenaceae</taxon>
        <taxon>Desulfurispirillum</taxon>
    </lineage>
</organism>
<dbReference type="Pfam" id="PF13416">
    <property type="entry name" value="SBP_bac_8"/>
    <property type="match status" value="1"/>
</dbReference>
<dbReference type="AlphaFoldDB" id="E6W2Y5"/>
<keyword evidence="2" id="KW-0732">Signal</keyword>
<dbReference type="STRING" id="653733.Selin_2090"/>
<dbReference type="PIRSF" id="PIRSF002825">
    <property type="entry name" value="CfbpA"/>
    <property type="match status" value="1"/>
</dbReference>
<feature type="binding site" evidence="3">
    <location>
        <position position="217"/>
    </location>
    <ligand>
        <name>Fe cation</name>
        <dbReference type="ChEBI" id="CHEBI:24875"/>
    </ligand>
</feature>
<comment type="similarity">
    <text evidence="1">Belongs to the bacterial solute-binding protein 1 family.</text>
</comment>
<keyword evidence="3" id="KW-0479">Metal-binding</keyword>
<evidence type="ECO:0000256" key="3">
    <source>
        <dbReference type="PIRSR" id="PIRSR002825-1"/>
    </source>
</evidence>
<reference evidence="4 5" key="1">
    <citation type="submission" date="2010-12" db="EMBL/GenBank/DDBJ databases">
        <title>Complete sequence of Desulfurispirillum indicum S5.</title>
        <authorList>
            <consortium name="US DOE Joint Genome Institute"/>
            <person name="Lucas S."/>
            <person name="Copeland A."/>
            <person name="Lapidus A."/>
            <person name="Cheng J.-F."/>
            <person name="Goodwin L."/>
            <person name="Pitluck S."/>
            <person name="Chertkov O."/>
            <person name="Held B."/>
            <person name="Detter J.C."/>
            <person name="Han C."/>
            <person name="Tapia R."/>
            <person name="Land M."/>
            <person name="Hauser L."/>
            <person name="Kyrpides N."/>
            <person name="Ivanova N."/>
            <person name="Mikhailova N."/>
            <person name="Haggblom M."/>
            <person name="Rauschenbach I."/>
            <person name="Bini E."/>
            <person name="Woyke T."/>
        </authorList>
    </citation>
    <scope>NUCLEOTIDE SEQUENCE [LARGE SCALE GENOMIC DNA]</scope>
    <source>
        <strain evidence="5">ATCC BAA-1389 / DSM 22839 / S5</strain>
    </source>
</reference>
<dbReference type="HOGENOM" id="CLU_026974_2_1_0"/>
<dbReference type="OrthoDB" id="9769567at2"/>
<evidence type="ECO:0000256" key="2">
    <source>
        <dbReference type="ARBA" id="ARBA00022729"/>
    </source>
</evidence>
<dbReference type="InterPro" id="IPR026045">
    <property type="entry name" value="Ferric-bd"/>
</dbReference>
<dbReference type="SUPFAM" id="SSF53850">
    <property type="entry name" value="Periplasmic binding protein-like II"/>
    <property type="match status" value="1"/>
</dbReference>
<dbReference type="CDD" id="cd13542">
    <property type="entry name" value="PBP2_FutA1_ilke"/>
    <property type="match status" value="1"/>
</dbReference>
<dbReference type="KEGG" id="din:Selin_2090"/>
<proteinExistence type="inferred from homology"/>
<name>E6W2Y5_DESIS</name>
<accession>E6W2Y5</accession>
<feature type="binding site" evidence="3">
    <location>
        <position position="218"/>
    </location>
    <ligand>
        <name>Fe cation</name>
        <dbReference type="ChEBI" id="CHEBI:24875"/>
    </ligand>
</feature>
<dbReference type="RefSeq" id="WP_013506690.1">
    <property type="nucleotide sequence ID" value="NC_014836.1"/>
</dbReference>
<sequence length="336" mass="36708">MKKILYSVLLALVCTAVAWSQVVNVYSYRQTHLMEPLLEEFKRETGIDYRLLTGAAGGLLERLVREGANSPADVLITVDAGNLVAAKQAGVLRSIESDILDVSIPAHYRDADGQWYGLSARSRVIYYAPDRIDPAQISSYEALADPKLGKRICVRSSSNVYNQSLMAAMIAHHGAAKAEEWARGLVNNFARQPQDNDTAQIRAVAAGQCDVGIANTYYFGRLIASDAAADKDVVAKVAMLWPNQDDRGAHMNLSGAGVTKSSRNVGAAIKLIEFLASEKAQTIYAEHNNEYPVNPSAVLSGPIQSFGEFKADTLNLSELEKYQAEAVRIMDRVGWR</sequence>
<dbReference type="InParanoid" id="E6W2Y5"/>
<gene>
    <name evidence="4" type="ordered locus">Selin_2090</name>
</gene>
<dbReference type="eggNOG" id="COG1840">
    <property type="taxonomic scope" value="Bacteria"/>
</dbReference>
<evidence type="ECO:0000256" key="1">
    <source>
        <dbReference type="ARBA" id="ARBA00008520"/>
    </source>
</evidence>